<reference evidence="1" key="1">
    <citation type="journal article" date="2019" name="Sci. Rep.">
        <title>Draft genome of Tanacetum cinerariifolium, the natural source of mosquito coil.</title>
        <authorList>
            <person name="Yamashiro T."/>
            <person name="Shiraishi A."/>
            <person name="Satake H."/>
            <person name="Nakayama K."/>
        </authorList>
    </citation>
    <scope>NUCLEOTIDE SEQUENCE</scope>
</reference>
<accession>A0A699UXU2</accession>
<protein>
    <submittedName>
        <fullName evidence="1">Uncharacterized protein</fullName>
    </submittedName>
</protein>
<feature type="non-terminal residue" evidence="1">
    <location>
        <position position="118"/>
    </location>
</feature>
<organism evidence="1">
    <name type="scientific">Tanacetum cinerariifolium</name>
    <name type="common">Dalmatian daisy</name>
    <name type="synonym">Chrysanthemum cinerariifolium</name>
    <dbReference type="NCBI Taxonomy" id="118510"/>
    <lineage>
        <taxon>Eukaryota</taxon>
        <taxon>Viridiplantae</taxon>
        <taxon>Streptophyta</taxon>
        <taxon>Embryophyta</taxon>
        <taxon>Tracheophyta</taxon>
        <taxon>Spermatophyta</taxon>
        <taxon>Magnoliopsida</taxon>
        <taxon>eudicotyledons</taxon>
        <taxon>Gunneridae</taxon>
        <taxon>Pentapetalae</taxon>
        <taxon>asterids</taxon>
        <taxon>campanulids</taxon>
        <taxon>Asterales</taxon>
        <taxon>Asteraceae</taxon>
        <taxon>Asteroideae</taxon>
        <taxon>Anthemideae</taxon>
        <taxon>Anthemidinae</taxon>
        <taxon>Tanacetum</taxon>
    </lineage>
</organism>
<dbReference type="EMBL" id="BKCJ011367566">
    <property type="protein sequence ID" value="GFD26288.1"/>
    <property type="molecule type" value="Genomic_DNA"/>
</dbReference>
<evidence type="ECO:0000313" key="1">
    <source>
        <dbReference type="EMBL" id="GFD26288.1"/>
    </source>
</evidence>
<dbReference type="AlphaFoldDB" id="A0A699UXU2"/>
<proteinExistence type="predicted"/>
<sequence>MLLAGDVEKITLYNDKVVEFGLTPAALRKPEYLTDLTARRGPFAVGRDVQFAFPIVDPKLFKEDLDKVQANIDPAKRQGSAGGPGGQIFNIGKSRAALFEGGDKVKVTFKDVAGLEEA</sequence>
<comment type="caution">
    <text evidence="1">The sequence shown here is derived from an EMBL/GenBank/DDBJ whole genome shotgun (WGS) entry which is preliminary data.</text>
</comment>
<gene>
    <name evidence="1" type="ORF">Tci_898257</name>
</gene>
<name>A0A699UXU2_TANCI</name>